<dbReference type="STRING" id="582667.SAMN05192568_102949"/>
<keyword evidence="1" id="KW-0812">Transmembrane</keyword>
<keyword evidence="1" id="KW-0472">Membrane</keyword>
<keyword evidence="1" id="KW-1133">Transmembrane helix</keyword>
<dbReference type="Proteomes" id="UP000199048">
    <property type="component" value="Unassembled WGS sequence"/>
</dbReference>
<sequence>MTMRDDIQDYEFLHAVDAPLSSEESRMRTYIVASALLICLIGWVLH</sequence>
<evidence type="ECO:0000313" key="2">
    <source>
        <dbReference type="EMBL" id="SFM37944.1"/>
    </source>
</evidence>
<evidence type="ECO:0000313" key="3">
    <source>
        <dbReference type="Proteomes" id="UP000199048"/>
    </source>
</evidence>
<accession>A0A1I4QD44</accession>
<dbReference type="EMBL" id="FOTK01000029">
    <property type="protein sequence ID" value="SFM37944.1"/>
    <property type="molecule type" value="Genomic_DNA"/>
</dbReference>
<gene>
    <name evidence="2" type="ORF">SAMN05192568_102949</name>
</gene>
<keyword evidence="3" id="KW-1185">Reference proteome</keyword>
<protein>
    <submittedName>
        <fullName evidence="2">Uncharacterized protein</fullName>
    </submittedName>
</protein>
<evidence type="ECO:0000256" key="1">
    <source>
        <dbReference type="SAM" id="Phobius"/>
    </source>
</evidence>
<dbReference type="RefSeq" id="WP_167367799.1">
    <property type="nucleotide sequence ID" value="NZ_FOTK01000029.1"/>
</dbReference>
<reference evidence="3" key="1">
    <citation type="submission" date="2016-10" db="EMBL/GenBank/DDBJ databases">
        <authorList>
            <person name="Varghese N."/>
            <person name="Submissions S."/>
        </authorList>
    </citation>
    <scope>NUCLEOTIDE SEQUENCE [LARGE SCALE GENOMIC DNA]</scope>
    <source>
        <strain evidence="3">BL36</strain>
    </source>
</reference>
<feature type="transmembrane region" description="Helical" evidence="1">
    <location>
        <begin position="27"/>
        <end position="45"/>
    </location>
</feature>
<dbReference type="AlphaFoldDB" id="A0A1I4QD44"/>
<proteinExistence type="predicted"/>
<name>A0A1I4QD44_9HYPH</name>
<organism evidence="2 3">
    <name type="scientific">Methylobacterium pseudosasicola</name>
    <dbReference type="NCBI Taxonomy" id="582667"/>
    <lineage>
        <taxon>Bacteria</taxon>
        <taxon>Pseudomonadati</taxon>
        <taxon>Pseudomonadota</taxon>
        <taxon>Alphaproteobacteria</taxon>
        <taxon>Hyphomicrobiales</taxon>
        <taxon>Methylobacteriaceae</taxon>
        <taxon>Methylobacterium</taxon>
    </lineage>
</organism>